<gene>
    <name evidence="12" type="ORF">HBF25_03715</name>
</gene>
<dbReference type="GO" id="GO:0140359">
    <property type="term" value="F:ABC-type transporter activity"/>
    <property type="evidence" value="ECO:0007669"/>
    <property type="project" value="InterPro"/>
</dbReference>
<dbReference type="PANTHER" id="PTHR24221:SF606">
    <property type="entry name" value="COLICIN V SECRETION-PROCESSING ATP-BINDING PROTEIN"/>
    <property type="match status" value="1"/>
</dbReference>
<dbReference type="Pfam" id="PF00005">
    <property type="entry name" value="ABC_tran"/>
    <property type="match status" value="1"/>
</dbReference>
<feature type="domain" description="Peptidase C39" evidence="11">
    <location>
        <begin position="17"/>
        <end position="136"/>
    </location>
</feature>
<dbReference type="PROSITE" id="PS50929">
    <property type="entry name" value="ABC_TM1F"/>
    <property type="match status" value="1"/>
</dbReference>
<dbReference type="EMBL" id="JAARLZ010000002">
    <property type="protein sequence ID" value="NII05495.1"/>
    <property type="molecule type" value="Genomic_DNA"/>
</dbReference>
<dbReference type="GO" id="GO:0006508">
    <property type="term" value="P:proteolysis"/>
    <property type="evidence" value="ECO:0007669"/>
    <property type="project" value="InterPro"/>
</dbReference>
<evidence type="ECO:0000256" key="8">
    <source>
        <dbReference type="SAM" id="Phobius"/>
    </source>
</evidence>
<evidence type="ECO:0000256" key="7">
    <source>
        <dbReference type="SAM" id="MobiDB-lite"/>
    </source>
</evidence>
<evidence type="ECO:0000259" key="11">
    <source>
        <dbReference type="PROSITE" id="PS50990"/>
    </source>
</evidence>
<feature type="transmembrane region" description="Helical" evidence="8">
    <location>
        <begin position="204"/>
        <end position="224"/>
    </location>
</feature>
<dbReference type="SUPFAM" id="SSF52540">
    <property type="entry name" value="P-loop containing nucleoside triphosphate hydrolases"/>
    <property type="match status" value="1"/>
</dbReference>
<dbReference type="PROSITE" id="PS50990">
    <property type="entry name" value="PEPTIDASE_C39"/>
    <property type="match status" value="1"/>
</dbReference>
<dbReference type="GO" id="GO:0005524">
    <property type="term" value="F:ATP binding"/>
    <property type="evidence" value="ECO:0007669"/>
    <property type="project" value="UniProtKB-KW"/>
</dbReference>
<dbReference type="Gene3D" id="3.40.50.300">
    <property type="entry name" value="P-loop containing nucleotide triphosphate hydrolases"/>
    <property type="match status" value="1"/>
</dbReference>
<dbReference type="InterPro" id="IPR017871">
    <property type="entry name" value="ABC_transporter-like_CS"/>
</dbReference>
<evidence type="ECO:0000256" key="6">
    <source>
        <dbReference type="ARBA" id="ARBA00023136"/>
    </source>
</evidence>
<keyword evidence="13" id="KW-1185">Reference proteome</keyword>
<keyword evidence="6 8" id="KW-0472">Membrane</keyword>
<dbReference type="Gene3D" id="3.90.70.10">
    <property type="entry name" value="Cysteine proteinases"/>
    <property type="match status" value="1"/>
</dbReference>
<dbReference type="InterPro" id="IPR039421">
    <property type="entry name" value="Type_1_exporter"/>
</dbReference>
<protein>
    <submittedName>
        <fullName evidence="12">Peptidase domain-containing ABC transporter</fullName>
    </submittedName>
</protein>
<dbReference type="GO" id="GO:0034040">
    <property type="term" value="F:ATPase-coupled lipid transmembrane transporter activity"/>
    <property type="evidence" value="ECO:0007669"/>
    <property type="project" value="TreeGrafter"/>
</dbReference>
<dbReference type="SUPFAM" id="SSF90123">
    <property type="entry name" value="ABC transporter transmembrane region"/>
    <property type="match status" value="1"/>
</dbReference>
<accession>A0A7X5ZHF8</accession>
<dbReference type="Pfam" id="PF03412">
    <property type="entry name" value="Peptidase_C39"/>
    <property type="match status" value="1"/>
</dbReference>
<dbReference type="PANTHER" id="PTHR24221">
    <property type="entry name" value="ATP-BINDING CASSETTE SUB-FAMILY B"/>
    <property type="match status" value="1"/>
</dbReference>
<feature type="transmembrane region" description="Helical" evidence="8">
    <location>
        <begin position="168"/>
        <end position="192"/>
    </location>
</feature>
<dbReference type="InterPro" id="IPR003439">
    <property type="entry name" value="ABC_transporter-like_ATP-bd"/>
</dbReference>
<dbReference type="InterPro" id="IPR027417">
    <property type="entry name" value="P-loop_NTPase"/>
</dbReference>
<dbReference type="InterPro" id="IPR011527">
    <property type="entry name" value="ABC1_TM_dom"/>
</dbReference>
<dbReference type="AlphaFoldDB" id="A0A7X5ZHF8"/>
<dbReference type="GO" id="GO:0008233">
    <property type="term" value="F:peptidase activity"/>
    <property type="evidence" value="ECO:0007669"/>
    <property type="project" value="InterPro"/>
</dbReference>
<dbReference type="InterPro" id="IPR005074">
    <property type="entry name" value="Peptidase_C39"/>
</dbReference>
<evidence type="ECO:0000313" key="13">
    <source>
        <dbReference type="Proteomes" id="UP000490980"/>
    </source>
</evidence>
<dbReference type="GO" id="GO:0005886">
    <property type="term" value="C:plasma membrane"/>
    <property type="evidence" value="ECO:0007669"/>
    <property type="project" value="UniProtKB-SubCell"/>
</dbReference>
<dbReference type="Gene3D" id="1.20.1560.10">
    <property type="entry name" value="ABC transporter type 1, transmembrane domain"/>
    <property type="match status" value="1"/>
</dbReference>
<sequence>MTRARFSRRRAVPLVLQAEMLECAHACLAMVANFHGQRWTLEQLRERFIPSTRGTSVSALTNMAQSIGLDTRIFRAEPVHLGRLQLPCVLHWDIVHFVVLESMADGRFTVLDPALGRATIDAAEFDKRFTGIAIECSPGTTFHPSAASGGTSALRLLVEGLRHQASRLAAVGGLALALEILALISPLFVQAATDAIIPAADTSLLIKLTCGFIAVASLHALLSLCRSNLLMTLGERLSVSWNAAVCARLLRLPYTFFIKRSISDIHSRFASIEEIKRVVTHRFVEGALDGLTAVLSLVIICFYSPMLVALTLAFTLVYGILRAVTLPHYLQAVERNIHAQSSQQGLLLEMLHGIHSIKATGAEPIKLARYTRRTSDAARSTVVVQRWSMIVDDIGQLILRLHWICAIAAASLLVMRGQLSPGMLIAYLTYASQFSIRSTHLVDLASEWRTLRLHNARLGDIVAHDGGNPGAGTIPAGDNYRIDVCDLSFRYDADGPWILDGVDLDVGDGECVAIKGPSGTGKSTLAKLLLGLLVPARGGVSINGVALDAIDNDHFRRSVACVLQDDQLFNGTIAENIAFFEPNFSRADVVRAGRLAQIHEEVMRMPLRYDTRIVDLGASLSGGQRQRLILARALYRRPRVLILDEASSHLDLENERLVNEAIRGLSVTRIIIAHRPQTLAIADRIYELAGGKLRVAETQSAAAGDGVSRPLSTEPEKELSA</sequence>
<evidence type="ECO:0000256" key="3">
    <source>
        <dbReference type="ARBA" id="ARBA00022741"/>
    </source>
</evidence>
<proteinExistence type="predicted"/>
<evidence type="ECO:0000259" key="9">
    <source>
        <dbReference type="PROSITE" id="PS50893"/>
    </source>
</evidence>
<feature type="domain" description="ABC transmembrane type-1" evidence="10">
    <location>
        <begin position="169"/>
        <end position="450"/>
    </location>
</feature>
<keyword evidence="4" id="KW-0067">ATP-binding</keyword>
<dbReference type="InterPro" id="IPR036640">
    <property type="entry name" value="ABC1_TM_sf"/>
</dbReference>
<dbReference type="CDD" id="cd18567">
    <property type="entry name" value="ABC_6TM_CvaB_RaxB_like"/>
    <property type="match status" value="1"/>
</dbReference>
<organism evidence="12 13">
    <name type="scientific">Luteibacter anthropi</name>
    <dbReference type="NCBI Taxonomy" id="564369"/>
    <lineage>
        <taxon>Bacteria</taxon>
        <taxon>Pseudomonadati</taxon>
        <taxon>Pseudomonadota</taxon>
        <taxon>Gammaproteobacteria</taxon>
        <taxon>Lysobacterales</taxon>
        <taxon>Rhodanobacteraceae</taxon>
        <taxon>Luteibacter</taxon>
    </lineage>
</organism>
<evidence type="ECO:0000256" key="5">
    <source>
        <dbReference type="ARBA" id="ARBA00022989"/>
    </source>
</evidence>
<dbReference type="RefSeq" id="WP_166946601.1">
    <property type="nucleotide sequence ID" value="NZ_JAARLZ010000002.1"/>
</dbReference>
<evidence type="ECO:0000313" key="12">
    <source>
        <dbReference type="EMBL" id="NII05495.1"/>
    </source>
</evidence>
<feature type="region of interest" description="Disordered" evidence="7">
    <location>
        <begin position="702"/>
        <end position="721"/>
    </location>
</feature>
<feature type="transmembrane region" description="Helical" evidence="8">
    <location>
        <begin position="291"/>
        <end position="321"/>
    </location>
</feature>
<comment type="subcellular location">
    <subcellularLocation>
        <location evidence="1">Cell membrane</location>
        <topology evidence="1">Multi-pass membrane protein</topology>
    </subcellularLocation>
</comment>
<evidence type="ECO:0000256" key="2">
    <source>
        <dbReference type="ARBA" id="ARBA00022692"/>
    </source>
</evidence>
<evidence type="ECO:0000256" key="1">
    <source>
        <dbReference type="ARBA" id="ARBA00004651"/>
    </source>
</evidence>
<dbReference type="PROSITE" id="PS00211">
    <property type="entry name" value="ABC_TRANSPORTER_1"/>
    <property type="match status" value="1"/>
</dbReference>
<keyword evidence="3" id="KW-0547">Nucleotide-binding</keyword>
<dbReference type="SMART" id="SM00382">
    <property type="entry name" value="AAA"/>
    <property type="match status" value="1"/>
</dbReference>
<dbReference type="InterPro" id="IPR003593">
    <property type="entry name" value="AAA+_ATPase"/>
</dbReference>
<dbReference type="GO" id="GO:0016887">
    <property type="term" value="F:ATP hydrolysis activity"/>
    <property type="evidence" value="ECO:0007669"/>
    <property type="project" value="InterPro"/>
</dbReference>
<dbReference type="Proteomes" id="UP000490980">
    <property type="component" value="Unassembled WGS sequence"/>
</dbReference>
<name>A0A7X5ZHF8_9GAMM</name>
<comment type="caution">
    <text evidence="12">The sequence shown here is derived from an EMBL/GenBank/DDBJ whole genome shotgun (WGS) entry which is preliminary data.</text>
</comment>
<dbReference type="PROSITE" id="PS50893">
    <property type="entry name" value="ABC_TRANSPORTER_2"/>
    <property type="match status" value="1"/>
</dbReference>
<feature type="domain" description="ABC transporter" evidence="9">
    <location>
        <begin position="482"/>
        <end position="715"/>
    </location>
</feature>
<evidence type="ECO:0000259" key="10">
    <source>
        <dbReference type="PROSITE" id="PS50929"/>
    </source>
</evidence>
<keyword evidence="5 8" id="KW-1133">Transmembrane helix</keyword>
<evidence type="ECO:0000256" key="4">
    <source>
        <dbReference type="ARBA" id="ARBA00022840"/>
    </source>
</evidence>
<keyword evidence="2 8" id="KW-0812">Transmembrane</keyword>
<reference evidence="12 13" key="1">
    <citation type="submission" date="2020-03" db="EMBL/GenBank/DDBJ databases">
        <authorList>
            <person name="Lai Q."/>
        </authorList>
    </citation>
    <scope>NUCLEOTIDE SEQUENCE [LARGE SCALE GENOMIC DNA]</scope>
    <source>
        <strain evidence="12 13">CCUG 25036</strain>
    </source>
</reference>
<dbReference type="Pfam" id="PF00664">
    <property type="entry name" value="ABC_membrane"/>
    <property type="match status" value="1"/>
</dbReference>